<dbReference type="Pfam" id="PF13635">
    <property type="entry name" value="DUF4143"/>
    <property type="match status" value="1"/>
</dbReference>
<evidence type="ECO:0000313" key="2">
    <source>
        <dbReference type="EMBL" id="HFH28417.1"/>
    </source>
</evidence>
<accession>A0A7C3E3R4</accession>
<name>A0A7C3E3R4_9SPIR</name>
<dbReference type="AlphaFoldDB" id="A0A7C3E3R4"/>
<protein>
    <submittedName>
        <fullName evidence="2">DUF4143 domain-containing protein</fullName>
    </submittedName>
</protein>
<sequence length="220" mass="25091">MEIIKTLNSKDNKFLLQEKLVLSFNKMLSWLALNNGSLLNKNNLATIAGVSARQIDRYLEVLQGTFVLALVPPLSTNKAKELVKTNKFYLYDQGVVNTIIQDFRPPELRPDGGTIREAFVYWELKKHADIRYTITYWRTSDGKEVDFVLEKDRSLLPIEVKSGWKAGKVPPGLAAFFRYYPEVREGVVFYDGPEQISQDGVHTIHFAPLYKASSCFTLLP</sequence>
<reference evidence="2" key="1">
    <citation type="journal article" date="2020" name="mSystems">
        <title>Genome- and Community-Level Interaction Insights into Carbon Utilization and Element Cycling Functions of Hydrothermarchaeota in Hydrothermal Sediment.</title>
        <authorList>
            <person name="Zhou Z."/>
            <person name="Liu Y."/>
            <person name="Xu W."/>
            <person name="Pan J."/>
            <person name="Luo Z.H."/>
            <person name="Li M."/>
        </authorList>
    </citation>
    <scope>NUCLEOTIDE SEQUENCE [LARGE SCALE GENOMIC DNA]</scope>
    <source>
        <strain evidence="2">SpSt-503</strain>
    </source>
</reference>
<evidence type="ECO:0000259" key="1">
    <source>
        <dbReference type="Pfam" id="PF13635"/>
    </source>
</evidence>
<gene>
    <name evidence="2" type="ORF">ENS59_02745</name>
</gene>
<comment type="caution">
    <text evidence="2">The sequence shown here is derived from an EMBL/GenBank/DDBJ whole genome shotgun (WGS) entry which is preliminary data.</text>
</comment>
<feature type="domain" description="DUF4143" evidence="1">
    <location>
        <begin position="15"/>
        <end position="163"/>
    </location>
</feature>
<organism evidence="2">
    <name type="scientific">Gracilinema caldarium</name>
    <dbReference type="NCBI Taxonomy" id="215591"/>
    <lineage>
        <taxon>Bacteria</taxon>
        <taxon>Pseudomonadati</taxon>
        <taxon>Spirochaetota</taxon>
        <taxon>Spirochaetia</taxon>
        <taxon>Spirochaetales</taxon>
        <taxon>Breznakiellaceae</taxon>
        <taxon>Gracilinema</taxon>
    </lineage>
</organism>
<dbReference type="InterPro" id="IPR025420">
    <property type="entry name" value="DUF4143"/>
</dbReference>
<dbReference type="PANTHER" id="PTHR43566:SF1">
    <property type="entry name" value="AAA+ ATPASE DOMAIN-CONTAINING PROTEIN"/>
    <property type="match status" value="1"/>
</dbReference>
<proteinExistence type="predicted"/>
<dbReference type="EMBL" id="DSVL01000083">
    <property type="protein sequence ID" value="HFH28417.1"/>
    <property type="molecule type" value="Genomic_DNA"/>
</dbReference>
<dbReference type="PANTHER" id="PTHR43566">
    <property type="entry name" value="CONSERVED PROTEIN"/>
    <property type="match status" value="1"/>
</dbReference>